<proteinExistence type="inferred from homology"/>
<evidence type="ECO:0000256" key="5">
    <source>
        <dbReference type="ARBA" id="ARBA00022664"/>
    </source>
</evidence>
<feature type="compositionally biased region" description="Low complexity" evidence="9">
    <location>
        <begin position="276"/>
        <end position="290"/>
    </location>
</feature>
<dbReference type="GO" id="GO:0071013">
    <property type="term" value="C:catalytic step 2 spliceosome"/>
    <property type="evidence" value="ECO:0007669"/>
    <property type="project" value="TreeGrafter"/>
</dbReference>
<feature type="region of interest" description="Disordered" evidence="9">
    <location>
        <begin position="240"/>
        <end position="369"/>
    </location>
</feature>
<evidence type="ECO:0000256" key="1">
    <source>
        <dbReference type="ARBA" id="ARBA00004123"/>
    </source>
</evidence>
<feature type="compositionally biased region" description="Polar residues" evidence="9">
    <location>
        <begin position="118"/>
        <end position="129"/>
    </location>
</feature>
<dbReference type="STRING" id="133383.A0A1R0GSA8"/>
<dbReference type="Pfam" id="PF08231">
    <property type="entry name" value="SYF2"/>
    <property type="match status" value="1"/>
</dbReference>
<gene>
    <name evidence="10" type="ORF">AYI68_g6194</name>
</gene>
<sequence length="594" mass="67106">MGSTKSTTKTPKKGSTKTSIPLDKIPSDSAAASESLIVDPPKRARGRPRKVLNQDDNETPKKKKNTKKDSKEILLSSKLMAIKPAEESGTASSYKDVIPTFDFTKIVPIKIIQKPDSDSSNVSQLNTIPIETPIKKRSYTKRKSKKEISPAESVSIAQESKIDSIQNLEPQTPSKKVKTTRKSKVSEKSIIEIKEQESSQLENSSDSSHSTSQIPQNRILQVQPSKIDVEPIIIEKNEIYLSETFSDSTKDQIPNSDKKDEISLSDNPAFPNNQKSTQQTELSSQISISSDIPQNPVGEVFFRKSNNDSQEKEQSHQKIQINAPLAESEPIPENSQIHGSNDYSSSSDESSSDESEKIDICERQDLPQDLADRAKKLSELRLKMKDSVVAGKKDVYKEFEKSKVNPKANSKLEKRREAAQELLFKQKVEDSGLDYERIRSWDYSIENVEKYNSKAKEKEENTVVGFADWNDVAQRKYNKLVKELKPDMESYNYQKKLAQQVIQSSGNSIVTDEDVGLLLQSQLSKPNDHAIEKLSKSIIDQQNKRTKTMKVPKESENDVTFINDRNAHFNRKINRAFDRYTKDIKDAFERGTAL</sequence>
<keyword evidence="11" id="KW-1185">Reference proteome</keyword>
<keyword evidence="5" id="KW-0507">mRNA processing</keyword>
<evidence type="ECO:0000313" key="11">
    <source>
        <dbReference type="Proteomes" id="UP000187455"/>
    </source>
</evidence>
<dbReference type="Proteomes" id="UP000187455">
    <property type="component" value="Unassembled WGS sequence"/>
</dbReference>
<feature type="compositionally biased region" description="Basic and acidic residues" evidence="9">
    <location>
        <begin position="184"/>
        <end position="197"/>
    </location>
</feature>
<comment type="subcellular location">
    <subcellularLocation>
        <location evidence="1">Nucleus</location>
    </subcellularLocation>
</comment>
<keyword evidence="7" id="KW-0508">mRNA splicing</keyword>
<dbReference type="GO" id="GO:0000974">
    <property type="term" value="C:Prp19 complex"/>
    <property type="evidence" value="ECO:0007669"/>
    <property type="project" value="TreeGrafter"/>
</dbReference>
<comment type="caution">
    <text evidence="10">The sequence shown here is derived from an EMBL/GenBank/DDBJ whole genome shotgun (WGS) entry which is preliminary data.</text>
</comment>
<dbReference type="GO" id="GO:0008380">
    <property type="term" value="P:RNA splicing"/>
    <property type="evidence" value="ECO:0007669"/>
    <property type="project" value="UniProtKB-KW"/>
</dbReference>
<feature type="compositionally biased region" description="Low complexity" evidence="9">
    <location>
        <begin position="340"/>
        <end position="349"/>
    </location>
</feature>
<dbReference type="PANTHER" id="PTHR13264:SF5">
    <property type="entry name" value="PRE-MRNA-SPLICING FACTOR SYF2"/>
    <property type="match status" value="1"/>
</dbReference>
<feature type="region of interest" description="Disordered" evidence="9">
    <location>
        <begin position="1"/>
        <end position="74"/>
    </location>
</feature>
<dbReference type="AlphaFoldDB" id="A0A1R0GSA8"/>
<evidence type="ECO:0000313" key="10">
    <source>
        <dbReference type="EMBL" id="OLY79728.1"/>
    </source>
</evidence>
<evidence type="ECO:0000256" key="9">
    <source>
        <dbReference type="SAM" id="MobiDB-lite"/>
    </source>
</evidence>
<feature type="compositionally biased region" description="Basic and acidic residues" evidence="9">
    <location>
        <begin position="301"/>
        <end position="316"/>
    </location>
</feature>
<feature type="compositionally biased region" description="Low complexity" evidence="9">
    <location>
        <begin position="198"/>
        <end position="210"/>
    </location>
</feature>
<evidence type="ECO:0000256" key="3">
    <source>
        <dbReference type="ARBA" id="ARBA00013557"/>
    </source>
</evidence>
<dbReference type="EMBL" id="LSSL01004134">
    <property type="protein sequence ID" value="OLY79728.1"/>
    <property type="molecule type" value="Genomic_DNA"/>
</dbReference>
<protein>
    <recommendedName>
        <fullName evidence="4">Pre-mRNA-splicing factor SYF2</fullName>
    </recommendedName>
    <alternativeName>
        <fullName evidence="3">Pre-mRNA-splicing factor syf2</fullName>
    </alternativeName>
</protein>
<name>A0A1R0GSA8_9FUNG</name>
<feature type="compositionally biased region" description="Polar residues" evidence="9">
    <location>
        <begin position="264"/>
        <end position="275"/>
    </location>
</feature>
<evidence type="ECO:0000256" key="7">
    <source>
        <dbReference type="ARBA" id="ARBA00023187"/>
    </source>
</evidence>
<dbReference type="InterPro" id="IPR013260">
    <property type="entry name" value="mRNA_splic_SYF2"/>
</dbReference>
<organism evidence="10 11">
    <name type="scientific">Smittium mucronatum</name>
    <dbReference type="NCBI Taxonomy" id="133383"/>
    <lineage>
        <taxon>Eukaryota</taxon>
        <taxon>Fungi</taxon>
        <taxon>Fungi incertae sedis</taxon>
        <taxon>Zoopagomycota</taxon>
        <taxon>Kickxellomycotina</taxon>
        <taxon>Harpellomycetes</taxon>
        <taxon>Harpellales</taxon>
        <taxon>Legeriomycetaceae</taxon>
        <taxon>Smittium</taxon>
    </lineage>
</organism>
<evidence type="ECO:0000256" key="8">
    <source>
        <dbReference type="ARBA" id="ARBA00023242"/>
    </source>
</evidence>
<feature type="compositionally biased region" description="Polar residues" evidence="9">
    <location>
        <begin position="243"/>
        <end position="255"/>
    </location>
</feature>
<keyword evidence="6" id="KW-0747">Spliceosome</keyword>
<accession>A0A1R0GSA8</accession>
<feature type="compositionally biased region" description="Polar residues" evidence="9">
    <location>
        <begin position="155"/>
        <end position="173"/>
    </location>
</feature>
<keyword evidence="8" id="KW-0539">Nucleus</keyword>
<feature type="compositionally biased region" description="Basic residues" evidence="9">
    <location>
        <begin position="135"/>
        <end position="145"/>
    </location>
</feature>
<feature type="region of interest" description="Disordered" evidence="9">
    <location>
        <begin position="114"/>
        <end position="227"/>
    </location>
</feature>
<dbReference type="OrthoDB" id="199717at2759"/>
<feature type="compositionally biased region" description="Polar residues" evidence="9">
    <location>
        <begin position="211"/>
        <end position="224"/>
    </location>
</feature>
<evidence type="ECO:0000256" key="4">
    <source>
        <dbReference type="ARBA" id="ARBA00014745"/>
    </source>
</evidence>
<feature type="compositionally biased region" description="Basic and acidic residues" evidence="9">
    <location>
        <begin position="354"/>
        <end position="369"/>
    </location>
</feature>
<dbReference type="PANTHER" id="PTHR13264">
    <property type="entry name" value="GCIP-INTERACTING PROTEIN P29"/>
    <property type="match status" value="1"/>
</dbReference>
<comment type="similarity">
    <text evidence="2">Belongs to the SYF2 family.</text>
</comment>
<evidence type="ECO:0000256" key="6">
    <source>
        <dbReference type="ARBA" id="ARBA00022728"/>
    </source>
</evidence>
<dbReference type="GO" id="GO:0071014">
    <property type="term" value="C:post-mRNA release spliceosomal complex"/>
    <property type="evidence" value="ECO:0007669"/>
    <property type="project" value="TreeGrafter"/>
</dbReference>
<evidence type="ECO:0000256" key="2">
    <source>
        <dbReference type="ARBA" id="ARBA00010028"/>
    </source>
</evidence>
<dbReference type="GO" id="GO:0006397">
    <property type="term" value="P:mRNA processing"/>
    <property type="evidence" value="ECO:0007669"/>
    <property type="project" value="UniProtKB-KW"/>
</dbReference>
<reference evidence="10 11" key="1">
    <citation type="journal article" date="2016" name="Mol. Biol. Evol.">
        <title>Genome-Wide Survey of Gut Fungi (Harpellales) Reveals the First Horizontally Transferred Ubiquitin Gene from a Mosquito Host.</title>
        <authorList>
            <person name="Wang Y."/>
            <person name="White M.M."/>
            <person name="Kvist S."/>
            <person name="Moncalvo J.M."/>
        </authorList>
    </citation>
    <scope>NUCLEOTIDE SEQUENCE [LARGE SCALE GENOMIC DNA]</scope>
    <source>
        <strain evidence="10 11">ALG-7-W6</strain>
    </source>
</reference>